<reference evidence="1 2" key="1">
    <citation type="journal article" date="2018" name="Appl. Microbiol. Biotechnol.">
        <title>Co-cultivation of the strictly anaerobic methanogen Methanosarcina barkeri with aerobic methanotrophs in an oxygen-limited membrane bioreactor.</title>
        <authorList>
            <person name="In 't Zandt M.H."/>
            <person name="van den Bosch T.J.M."/>
            <person name="Rijkers R."/>
            <person name="van Kessel M.A.H.J."/>
            <person name="Jetten M.S.M."/>
            <person name="Welte C.U."/>
        </authorList>
    </citation>
    <scope>NUCLEOTIDE SEQUENCE [LARGE SCALE GENOMIC DNA]</scope>
    <source>
        <strain evidence="1 2">DSM 17706</strain>
    </source>
</reference>
<keyword evidence="2" id="KW-1185">Reference proteome</keyword>
<comment type="caution">
    <text evidence="1">The sequence shown here is derived from an EMBL/GenBank/DDBJ whole genome shotgun (WGS) entry which is preliminary data.</text>
</comment>
<accession>A0A2U1SMR5</accession>
<dbReference type="EMBL" id="PUIV01000033">
    <property type="protein sequence ID" value="PWB92908.1"/>
    <property type="molecule type" value="Genomic_DNA"/>
</dbReference>
<gene>
    <name evidence="1" type="ORF">C5689_15885</name>
</gene>
<proteinExistence type="predicted"/>
<evidence type="ECO:0000313" key="1">
    <source>
        <dbReference type="EMBL" id="PWB92908.1"/>
    </source>
</evidence>
<sequence length="72" mass="7410">MFEAPALEGNERAEVAVIGAGITSLPTFSLVRETNLPLPRASGATSIETNVLYAVAAKKSAPERTAIVGQVG</sequence>
<organism evidence="1 2">
    <name type="scientific">Methylosinus sporium</name>
    <dbReference type="NCBI Taxonomy" id="428"/>
    <lineage>
        <taxon>Bacteria</taxon>
        <taxon>Pseudomonadati</taxon>
        <taxon>Pseudomonadota</taxon>
        <taxon>Alphaproteobacteria</taxon>
        <taxon>Hyphomicrobiales</taxon>
        <taxon>Methylocystaceae</taxon>
        <taxon>Methylosinus</taxon>
    </lineage>
</organism>
<dbReference type="Proteomes" id="UP000245137">
    <property type="component" value="Unassembled WGS sequence"/>
</dbReference>
<dbReference type="RefSeq" id="WP_108918233.1">
    <property type="nucleotide sequence ID" value="NZ_BGJY01000025.1"/>
</dbReference>
<protein>
    <submittedName>
        <fullName evidence="1">Uncharacterized protein</fullName>
    </submittedName>
</protein>
<evidence type="ECO:0000313" key="2">
    <source>
        <dbReference type="Proteomes" id="UP000245137"/>
    </source>
</evidence>
<dbReference type="AlphaFoldDB" id="A0A2U1SMR5"/>
<name>A0A2U1SMR5_METSR</name>